<gene>
    <name evidence="3" type="ORF">OKA104_LOCUS39822</name>
    <name evidence="2" type="ORF">VCS650_LOCUS9908</name>
</gene>
<comment type="caution">
    <text evidence="3">The sequence shown here is derived from an EMBL/GenBank/DDBJ whole genome shotgun (WGS) entry which is preliminary data.</text>
</comment>
<dbReference type="OrthoDB" id="10493192at2759"/>
<reference evidence="3" key="1">
    <citation type="submission" date="2021-02" db="EMBL/GenBank/DDBJ databases">
        <authorList>
            <person name="Nowell W R."/>
        </authorList>
    </citation>
    <scope>NUCLEOTIDE SEQUENCE</scope>
</reference>
<dbReference type="Proteomes" id="UP000663881">
    <property type="component" value="Unassembled WGS sequence"/>
</dbReference>
<keyword evidence="1" id="KW-0812">Transmembrane</keyword>
<dbReference type="EMBL" id="CAJOAY010008093">
    <property type="protein sequence ID" value="CAF4179599.1"/>
    <property type="molecule type" value="Genomic_DNA"/>
</dbReference>
<dbReference type="EMBL" id="CAJNON010000070">
    <property type="protein sequence ID" value="CAF0912259.1"/>
    <property type="molecule type" value="Genomic_DNA"/>
</dbReference>
<dbReference type="AlphaFoldDB" id="A0A820A807"/>
<dbReference type="Proteomes" id="UP000663891">
    <property type="component" value="Unassembled WGS sequence"/>
</dbReference>
<feature type="transmembrane region" description="Helical" evidence="1">
    <location>
        <begin position="265"/>
        <end position="287"/>
    </location>
</feature>
<proteinExistence type="predicted"/>
<keyword evidence="1" id="KW-0472">Membrane</keyword>
<evidence type="ECO:0000313" key="3">
    <source>
        <dbReference type="EMBL" id="CAF4179599.1"/>
    </source>
</evidence>
<name>A0A820A807_9BILA</name>
<evidence type="ECO:0000256" key="1">
    <source>
        <dbReference type="SAM" id="Phobius"/>
    </source>
</evidence>
<protein>
    <submittedName>
        <fullName evidence="3">Uncharacterized protein</fullName>
    </submittedName>
</protein>
<keyword evidence="1" id="KW-1133">Transmembrane helix</keyword>
<sequence length="304" mass="34963">MKYKSFLTLTTRSHEICSSEFITDRWLLYLYEKRNNDKRHSPYDFYNSAVGQFKLLSSFCDLSKETVSESIIQLETTNFINNQLLAFHILNNTIEMFINEFQQIISQSFVNSISLIRETINSNMLMTVYLSNWEFHREEFSSSYGVTHMSPLNYTGCSCSSSSKCVSSSRGMLTGCYPLETIFQTTLHCFYNQSCIDSTNNFKSINISSLETSRFSLNQTIESVVNELMLEELKFEINYPNYFNTCSPSLCIYSYVDKRNAIEGILTLIGLYGGLVIICRLIAIIIVKTMCRMNSRVNPTTNLS</sequence>
<accession>A0A820A807</accession>
<evidence type="ECO:0000313" key="2">
    <source>
        <dbReference type="EMBL" id="CAF0912259.1"/>
    </source>
</evidence>
<evidence type="ECO:0000313" key="4">
    <source>
        <dbReference type="Proteomes" id="UP000663881"/>
    </source>
</evidence>
<organism evidence="3 4">
    <name type="scientific">Adineta steineri</name>
    <dbReference type="NCBI Taxonomy" id="433720"/>
    <lineage>
        <taxon>Eukaryota</taxon>
        <taxon>Metazoa</taxon>
        <taxon>Spiralia</taxon>
        <taxon>Gnathifera</taxon>
        <taxon>Rotifera</taxon>
        <taxon>Eurotatoria</taxon>
        <taxon>Bdelloidea</taxon>
        <taxon>Adinetida</taxon>
        <taxon>Adinetidae</taxon>
        <taxon>Adineta</taxon>
    </lineage>
</organism>